<dbReference type="SUPFAM" id="SSF51735">
    <property type="entry name" value="NAD(P)-binding Rossmann-fold domains"/>
    <property type="match status" value="1"/>
</dbReference>
<dbReference type="Gene3D" id="3.40.50.720">
    <property type="entry name" value="NAD(P)-binding Rossmann-like Domain"/>
    <property type="match status" value="1"/>
</dbReference>
<gene>
    <name evidence="1" type="ORF">LDJ82_05265</name>
</gene>
<proteinExistence type="predicted"/>
<evidence type="ECO:0000313" key="1">
    <source>
        <dbReference type="EMBL" id="MCA2096324.1"/>
    </source>
</evidence>
<accession>A0ABS7YX61</accession>
<organism evidence="1 2">
    <name type="scientific">Anaerococcus degeneri</name>
    <dbReference type="NCBI Taxonomy" id="361500"/>
    <lineage>
        <taxon>Bacteria</taxon>
        <taxon>Bacillati</taxon>
        <taxon>Bacillota</taxon>
        <taxon>Tissierellia</taxon>
        <taxon>Tissierellales</taxon>
        <taxon>Peptoniphilaceae</taxon>
        <taxon>Anaerococcus</taxon>
    </lineage>
</organism>
<dbReference type="EMBL" id="JAIWIY010000001">
    <property type="protein sequence ID" value="MCA2096324.1"/>
    <property type="molecule type" value="Genomic_DNA"/>
</dbReference>
<reference evidence="2" key="1">
    <citation type="submission" date="2023-07" db="EMBL/GenBank/DDBJ databases">
        <title>FDA dAtabase for Regulatory Grade micrObial Sequences (FDA-ARGOS): Supporting development and validation of Infectious Disease Dx tests.</title>
        <authorList>
            <person name="Sproer C."/>
            <person name="Gronow S."/>
            <person name="Severitt S."/>
            <person name="Schroder I."/>
            <person name="Tallon L."/>
            <person name="Sadzewicz L."/>
            <person name="Zhao X."/>
            <person name="Boylan J."/>
            <person name="Ott S."/>
            <person name="Bowen H."/>
            <person name="Vavikolanu K."/>
            <person name="Hazen T."/>
            <person name="Aluvathingal J."/>
            <person name="Nadendla S."/>
            <person name="Lowell S."/>
            <person name="Myers T."/>
            <person name="Yan Y."/>
        </authorList>
    </citation>
    <scope>NUCLEOTIDE SEQUENCE [LARGE SCALE GENOMIC DNA]</scope>
    <source>
        <strain evidence="2">FDAARGOS_1538</strain>
    </source>
</reference>
<dbReference type="Pfam" id="PF13561">
    <property type="entry name" value="adh_short_C2"/>
    <property type="match status" value="1"/>
</dbReference>
<name>A0ABS7YX61_9FIRM</name>
<keyword evidence="2" id="KW-1185">Reference proteome</keyword>
<comment type="caution">
    <text evidence="1">The sequence shown here is derived from an EMBL/GenBank/DDBJ whole genome shotgun (WGS) entry which is preliminary data.</text>
</comment>
<dbReference type="InterPro" id="IPR036291">
    <property type="entry name" value="NAD(P)-bd_dom_sf"/>
</dbReference>
<dbReference type="InterPro" id="IPR002347">
    <property type="entry name" value="SDR_fam"/>
</dbReference>
<evidence type="ECO:0000313" key="2">
    <source>
        <dbReference type="Proteomes" id="UP001198374"/>
    </source>
</evidence>
<sequence length="47" mass="4790">MGREIAKEFAHEGAVDIAKACLFLASDNAKFINGAGLVVDGGVLAAE</sequence>
<protein>
    <submittedName>
        <fullName evidence="1">SDR family oxidoreductase</fullName>
    </submittedName>
</protein>
<dbReference type="Proteomes" id="UP001198374">
    <property type="component" value="Unassembled WGS sequence"/>
</dbReference>